<evidence type="ECO:0000256" key="15">
    <source>
        <dbReference type="ARBA" id="ARBA00022842"/>
    </source>
</evidence>
<evidence type="ECO:0000256" key="12">
    <source>
        <dbReference type="ARBA" id="ARBA00022730"/>
    </source>
</evidence>
<evidence type="ECO:0000259" key="19">
    <source>
        <dbReference type="PROSITE" id="PS50126"/>
    </source>
</evidence>
<keyword evidence="15" id="KW-0460">Magnesium</keyword>
<keyword evidence="13" id="KW-0255">Endonuclease</keyword>
<dbReference type="Proteomes" id="UP000198324">
    <property type="component" value="Unassembled WGS sequence"/>
</dbReference>
<dbReference type="GO" id="GO:0006364">
    <property type="term" value="P:rRNA processing"/>
    <property type="evidence" value="ECO:0007669"/>
    <property type="project" value="UniProtKB-KW"/>
</dbReference>
<sequence>MTDSHDESSSAPAEAPQAPAATALSASPSPTDQNAAPPHGENGAQDAAADGQPAPKKRSRGRRGGRGRKRKPAAPGADAAPSPTQPEEAAAPGAPQNAAPRSEAQAIDAAYGLAPEAGSPVQTQQPGPEAEPALAKKRSRGRRSGKAKAEAEAEPRGAAAQDAAEAADEAAPPQKGAEGKKKPKKMFIGVLPGELVEVVLTEDGAVQEYYVEMLHQAKTKGNIYKGYIHNVDSALQAAFINYGAERNGFLQIDEVHPEYYQGSYPLKKGQRFPLIQKVLRPGQEVLVQVVKEPTGKKGAFVTSYLSLPGRYFVYTLGRDQQGVSRKIEDEKERERLKGCIDQISPPEGVGLIVRTAGIGRAKTELTRDYKYLHRLWGDIRKKAQTEKAPALVYKEMELSVRAARDYLTQEVSEIWVDDPDTAQQIREYVALAFPKSPDMVKVHTDHDRTLWERFGLTRQVEQIYSREVTLPSGGRLVFDHTEALTSVDINSGKIGGEQSFAKMALKTNAEAAQEIARQLRLRDIGGQIVIDFIEMKDNKHLREVEKIMRQALKSDRARTDVSGISPFGLMELVRQRLGSSAISVSTEPCPCCGGTGIRRNLEWQAMQTMKTIHRLLGKPGCPSPLQVHVGQELALYMLNNKRELLTAMGARVDVRVEIVVDPRQP</sequence>
<dbReference type="InterPro" id="IPR003029">
    <property type="entry name" value="S1_domain"/>
</dbReference>
<dbReference type="GO" id="GO:0046872">
    <property type="term" value="F:metal ion binding"/>
    <property type="evidence" value="ECO:0007669"/>
    <property type="project" value="UniProtKB-KW"/>
</dbReference>
<feature type="compositionally biased region" description="Low complexity" evidence="18">
    <location>
        <begin position="73"/>
        <end position="100"/>
    </location>
</feature>
<dbReference type="GO" id="GO:0004540">
    <property type="term" value="F:RNA nuclease activity"/>
    <property type="evidence" value="ECO:0007669"/>
    <property type="project" value="InterPro"/>
</dbReference>
<keyword evidence="6" id="KW-0963">Cytoplasm</keyword>
<gene>
    <name evidence="20" type="ORF">SAMN04488503_1559</name>
</gene>
<evidence type="ECO:0000256" key="1">
    <source>
        <dbReference type="ARBA" id="ARBA00001946"/>
    </source>
</evidence>
<protein>
    <recommendedName>
        <fullName evidence="4">Ribonuclease G</fullName>
    </recommendedName>
</protein>
<dbReference type="PANTHER" id="PTHR30001">
    <property type="entry name" value="RIBONUCLEASE"/>
    <property type="match status" value="1"/>
</dbReference>
<dbReference type="PANTHER" id="PTHR30001:SF1">
    <property type="entry name" value="RIBONUCLEASE E_G-LIKE PROTEIN, CHLOROPLASTIC"/>
    <property type="match status" value="1"/>
</dbReference>
<feature type="region of interest" description="Disordered" evidence="18">
    <location>
        <begin position="1"/>
        <end position="182"/>
    </location>
</feature>
<dbReference type="InterPro" id="IPR012340">
    <property type="entry name" value="NA-bd_OB-fold"/>
</dbReference>
<comment type="similarity">
    <text evidence="3">Belongs to the RNase E/G family. RNase G subfamily.</text>
</comment>
<feature type="compositionally biased region" description="Basic residues" evidence="18">
    <location>
        <begin position="55"/>
        <end position="72"/>
    </location>
</feature>
<evidence type="ECO:0000256" key="18">
    <source>
        <dbReference type="SAM" id="MobiDB-lite"/>
    </source>
</evidence>
<dbReference type="Gene3D" id="2.40.50.140">
    <property type="entry name" value="Nucleic acid-binding proteins"/>
    <property type="match status" value="1"/>
</dbReference>
<evidence type="ECO:0000256" key="16">
    <source>
        <dbReference type="ARBA" id="ARBA00022884"/>
    </source>
</evidence>
<dbReference type="AlphaFoldDB" id="A0A238ZRW5"/>
<dbReference type="PROSITE" id="PS50126">
    <property type="entry name" value="S1"/>
    <property type="match status" value="1"/>
</dbReference>
<evidence type="ECO:0000256" key="13">
    <source>
        <dbReference type="ARBA" id="ARBA00022759"/>
    </source>
</evidence>
<evidence type="ECO:0000256" key="8">
    <source>
        <dbReference type="ARBA" id="ARBA00022552"/>
    </source>
</evidence>
<evidence type="ECO:0000256" key="17">
    <source>
        <dbReference type="ARBA" id="ARBA00023136"/>
    </source>
</evidence>
<dbReference type="EMBL" id="FZOC01000003">
    <property type="protein sequence ID" value="SNR86095.1"/>
    <property type="molecule type" value="Genomic_DNA"/>
</dbReference>
<keyword evidence="8" id="KW-0698">rRNA processing</keyword>
<dbReference type="Pfam" id="PF10150">
    <property type="entry name" value="RNase_E_G"/>
    <property type="match status" value="1"/>
</dbReference>
<comment type="cofactor">
    <cofactor evidence="1">
        <name>Mg(2+)</name>
        <dbReference type="ChEBI" id="CHEBI:18420"/>
    </cofactor>
</comment>
<organism evidence="20 21">
    <name type="scientific">Humidesulfovibrio mexicanus</name>
    <dbReference type="NCBI Taxonomy" id="147047"/>
    <lineage>
        <taxon>Bacteria</taxon>
        <taxon>Pseudomonadati</taxon>
        <taxon>Thermodesulfobacteriota</taxon>
        <taxon>Desulfovibrionia</taxon>
        <taxon>Desulfovibrionales</taxon>
        <taxon>Desulfovibrionaceae</taxon>
        <taxon>Humidesulfovibrio</taxon>
    </lineage>
</organism>
<name>A0A238ZRW5_9BACT</name>
<dbReference type="Gene3D" id="3.40.1260.20">
    <property type="entry name" value="Ribonuclease E, catalytic domain"/>
    <property type="match status" value="1"/>
</dbReference>
<evidence type="ECO:0000313" key="20">
    <source>
        <dbReference type="EMBL" id="SNR86095.1"/>
    </source>
</evidence>
<keyword evidence="10" id="KW-0540">Nuclease</keyword>
<dbReference type="SMART" id="SM00316">
    <property type="entry name" value="S1"/>
    <property type="match status" value="1"/>
</dbReference>
<feature type="domain" description="S1 motif" evidence="19">
    <location>
        <begin position="221"/>
        <end position="310"/>
    </location>
</feature>
<evidence type="ECO:0000256" key="3">
    <source>
        <dbReference type="ARBA" id="ARBA00005663"/>
    </source>
</evidence>
<keyword evidence="5" id="KW-1003">Cell membrane</keyword>
<evidence type="ECO:0000256" key="11">
    <source>
        <dbReference type="ARBA" id="ARBA00022723"/>
    </source>
</evidence>
<dbReference type="GO" id="GO:0004519">
    <property type="term" value="F:endonuclease activity"/>
    <property type="evidence" value="ECO:0007669"/>
    <property type="project" value="UniProtKB-KW"/>
</dbReference>
<dbReference type="GO" id="GO:0005737">
    <property type="term" value="C:cytoplasm"/>
    <property type="evidence" value="ECO:0007669"/>
    <property type="project" value="UniProtKB-SubCell"/>
</dbReference>
<evidence type="ECO:0000256" key="9">
    <source>
        <dbReference type="ARBA" id="ARBA00022694"/>
    </source>
</evidence>
<evidence type="ECO:0000256" key="2">
    <source>
        <dbReference type="ARBA" id="ARBA00004496"/>
    </source>
</evidence>
<keyword evidence="17" id="KW-0472">Membrane</keyword>
<dbReference type="CDD" id="cd04453">
    <property type="entry name" value="S1_RNase_E"/>
    <property type="match status" value="1"/>
</dbReference>
<keyword evidence="14" id="KW-0378">Hydrolase</keyword>
<keyword evidence="7" id="KW-0997">Cell inner membrane</keyword>
<reference evidence="20 21" key="1">
    <citation type="submission" date="2017-06" db="EMBL/GenBank/DDBJ databases">
        <authorList>
            <person name="Kim H.J."/>
            <person name="Triplett B.A."/>
        </authorList>
    </citation>
    <scope>NUCLEOTIDE SEQUENCE [LARGE SCALE GENOMIC DNA]</scope>
    <source>
        <strain evidence="20 21">DSM 13116</strain>
    </source>
</reference>
<comment type="subcellular location">
    <subcellularLocation>
        <location evidence="2">Cytoplasm</location>
    </subcellularLocation>
</comment>
<evidence type="ECO:0000256" key="5">
    <source>
        <dbReference type="ARBA" id="ARBA00022475"/>
    </source>
</evidence>
<feature type="compositionally biased region" description="Low complexity" evidence="18">
    <location>
        <begin position="43"/>
        <end position="54"/>
    </location>
</feature>
<proteinExistence type="inferred from homology"/>
<feature type="compositionally biased region" description="Basic residues" evidence="18">
    <location>
        <begin position="135"/>
        <end position="146"/>
    </location>
</feature>
<keyword evidence="16" id="KW-0694">RNA-binding</keyword>
<accession>A0A238ZRW5</accession>
<evidence type="ECO:0000256" key="4">
    <source>
        <dbReference type="ARBA" id="ARBA00017719"/>
    </source>
</evidence>
<keyword evidence="9" id="KW-0819">tRNA processing</keyword>
<dbReference type="Pfam" id="PF20833">
    <property type="entry name" value="RNase_E_G_Thio"/>
    <property type="match status" value="1"/>
</dbReference>
<evidence type="ECO:0000256" key="14">
    <source>
        <dbReference type="ARBA" id="ARBA00022801"/>
    </source>
</evidence>
<evidence type="ECO:0000256" key="6">
    <source>
        <dbReference type="ARBA" id="ARBA00022490"/>
    </source>
</evidence>
<keyword evidence="11" id="KW-0479">Metal-binding</keyword>
<evidence type="ECO:0000256" key="7">
    <source>
        <dbReference type="ARBA" id="ARBA00022519"/>
    </source>
</evidence>
<dbReference type="InterPro" id="IPR048583">
    <property type="entry name" value="RNase_E_G_thioredoxin-like"/>
</dbReference>
<keyword evidence="21" id="KW-1185">Reference proteome</keyword>
<dbReference type="NCBIfam" id="TIGR00757">
    <property type="entry name" value="RNaseEG"/>
    <property type="match status" value="1"/>
</dbReference>
<dbReference type="GO" id="GO:0008033">
    <property type="term" value="P:tRNA processing"/>
    <property type="evidence" value="ECO:0007669"/>
    <property type="project" value="UniProtKB-KW"/>
</dbReference>
<dbReference type="InterPro" id="IPR004659">
    <property type="entry name" value="RNase_E/G"/>
</dbReference>
<dbReference type="GO" id="GO:0016787">
    <property type="term" value="F:hydrolase activity"/>
    <property type="evidence" value="ECO:0007669"/>
    <property type="project" value="UniProtKB-KW"/>
</dbReference>
<feature type="compositionally biased region" description="Low complexity" evidence="18">
    <location>
        <begin position="156"/>
        <end position="176"/>
    </location>
</feature>
<dbReference type="SUPFAM" id="SSF50249">
    <property type="entry name" value="Nucleic acid-binding proteins"/>
    <property type="match status" value="1"/>
</dbReference>
<evidence type="ECO:0000256" key="10">
    <source>
        <dbReference type="ARBA" id="ARBA00022722"/>
    </source>
</evidence>
<dbReference type="InterPro" id="IPR019307">
    <property type="entry name" value="RNA-bd_AU-1/RNase_E/G"/>
</dbReference>
<keyword evidence="12" id="KW-0699">rRNA-binding</keyword>
<evidence type="ECO:0000313" key="21">
    <source>
        <dbReference type="Proteomes" id="UP000198324"/>
    </source>
</evidence>
<feature type="compositionally biased region" description="Low complexity" evidence="18">
    <location>
        <begin position="9"/>
        <end position="30"/>
    </location>
</feature>
<dbReference type="GO" id="GO:0019843">
    <property type="term" value="F:rRNA binding"/>
    <property type="evidence" value="ECO:0007669"/>
    <property type="project" value="UniProtKB-KW"/>
</dbReference>